<dbReference type="VEuPathDB" id="FungiDB:ASPSYDRAFT_26109"/>
<dbReference type="AlphaFoldDB" id="A0A1L9TXH1"/>
<feature type="chain" id="PRO_5013154746" evidence="1">
    <location>
        <begin position="23"/>
        <end position="123"/>
    </location>
</feature>
<name>A0A1L9TXH1_9EURO</name>
<dbReference type="Proteomes" id="UP000184356">
    <property type="component" value="Unassembled WGS sequence"/>
</dbReference>
<dbReference type="EMBL" id="KV878582">
    <property type="protein sequence ID" value="OJJ64082.1"/>
    <property type="molecule type" value="Genomic_DNA"/>
</dbReference>
<dbReference type="RefSeq" id="XP_040707888.1">
    <property type="nucleotide sequence ID" value="XM_040844248.1"/>
</dbReference>
<protein>
    <submittedName>
        <fullName evidence="2">Uncharacterized protein</fullName>
    </submittedName>
</protein>
<organism evidence="2 3">
    <name type="scientific">Aspergillus sydowii CBS 593.65</name>
    <dbReference type="NCBI Taxonomy" id="1036612"/>
    <lineage>
        <taxon>Eukaryota</taxon>
        <taxon>Fungi</taxon>
        <taxon>Dikarya</taxon>
        <taxon>Ascomycota</taxon>
        <taxon>Pezizomycotina</taxon>
        <taxon>Eurotiomycetes</taxon>
        <taxon>Eurotiomycetidae</taxon>
        <taxon>Eurotiales</taxon>
        <taxon>Aspergillaceae</taxon>
        <taxon>Aspergillus</taxon>
        <taxon>Aspergillus subgen. Nidulantes</taxon>
    </lineage>
</organism>
<evidence type="ECO:0000313" key="2">
    <source>
        <dbReference type="EMBL" id="OJJ64082.1"/>
    </source>
</evidence>
<dbReference type="GeneID" id="63760321"/>
<feature type="signal peptide" evidence="1">
    <location>
        <begin position="1"/>
        <end position="22"/>
    </location>
</feature>
<gene>
    <name evidence="2" type="ORF">ASPSYDRAFT_26109</name>
</gene>
<sequence length="123" mass="13451">METSWGPLFALRWPCALLLAEAQIPLVQESVMIEDTPELGIRLIANLRISYPAMLVERLEGSGRGLGGGTVTSGQCRCHLVAVTTDKKISPRETAEKSGVLAIPEWNSTVEARFEIQRQGLFA</sequence>
<evidence type="ECO:0000313" key="3">
    <source>
        <dbReference type="Proteomes" id="UP000184356"/>
    </source>
</evidence>
<keyword evidence="3" id="KW-1185">Reference proteome</keyword>
<proteinExistence type="predicted"/>
<keyword evidence="1" id="KW-0732">Signal</keyword>
<reference evidence="3" key="1">
    <citation type="journal article" date="2017" name="Genome Biol.">
        <title>Comparative genomics reveals high biological diversity and specific adaptations in the industrially and medically important fungal genus Aspergillus.</title>
        <authorList>
            <person name="de Vries R.P."/>
            <person name="Riley R."/>
            <person name="Wiebenga A."/>
            <person name="Aguilar-Osorio G."/>
            <person name="Amillis S."/>
            <person name="Uchima C.A."/>
            <person name="Anderluh G."/>
            <person name="Asadollahi M."/>
            <person name="Askin M."/>
            <person name="Barry K."/>
            <person name="Battaglia E."/>
            <person name="Bayram O."/>
            <person name="Benocci T."/>
            <person name="Braus-Stromeyer S.A."/>
            <person name="Caldana C."/>
            <person name="Canovas D."/>
            <person name="Cerqueira G.C."/>
            <person name="Chen F."/>
            <person name="Chen W."/>
            <person name="Choi C."/>
            <person name="Clum A."/>
            <person name="Dos Santos R.A."/>
            <person name="Damasio A.R."/>
            <person name="Diallinas G."/>
            <person name="Emri T."/>
            <person name="Fekete E."/>
            <person name="Flipphi M."/>
            <person name="Freyberg S."/>
            <person name="Gallo A."/>
            <person name="Gournas C."/>
            <person name="Habgood R."/>
            <person name="Hainaut M."/>
            <person name="Harispe M.L."/>
            <person name="Henrissat B."/>
            <person name="Hilden K.S."/>
            <person name="Hope R."/>
            <person name="Hossain A."/>
            <person name="Karabika E."/>
            <person name="Karaffa L."/>
            <person name="Karanyi Z."/>
            <person name="Krasevec N."/>
            <person name="Kuo A."/>
            <person name="Kusch H."/>
            <person name="LaButti K."/>
            <person name="Lagendijk E.L."/>
            <person name="Lapidus A."/>
            <person name="Levasseur A."/>
            <person name="Lindquist E."/>
            <person name="Lipzen A."/>
            <person name="Logrieco A.F."/>
            <person name="MacCabe A."/>
            <person name="Maekelae M.R."/>
            <person name="Malavazi I."/>
            <person name="Melin P."/>
            <person name="Meyer V."/>
            <person name="Mielnichuk N."/>
            <person name="Miskei M."/>
            <person name="Molnar A.P."/>
            <person name="Mule G."/>
            <person name="Ngan C.Y."/>
            <person name="Orejas M."/>
            <person name="Orosz E."/>
            <person name="Ouedraogo J.P."/>
            <person name="Overkamp K.M."/>
            <person name="Park H.-S."/>
            <person name="Perrone G."/>
            <person name="Piumi F."/>
            <person name="Punt P.J."/>
            <person name="Ram A.F."/>
            <person name="Ramon A."/>
            <person name="Rauscher S."/>
            <person name="Record E."/>
            <person name="Riano-Pachon D.M."/>
            <person name="Robert V."/>
            <person name="Roehrig J."/>
            <person name="Ruller R."/>
            <person name="Salamov A."/>
            <person name="Salih N.S."/>
            <person name="Samson R.A."/>
            <person name="Sandor E."/>
            <person name="Sanguinetti M."/>
            <person name="Schuetze T."/>
            <person name="Sepcic K."/>
            <person name="Shelest E."/>
            <person name="Sherlock G."/>
            <person name="Sophianopoulou V."/>
            <person name="Squina F.M."/>
            <person name="Sun H."/>
            <person name="Susca A."/>
            <person name="Todd R.B."/>
            <person name="Tsang A."/>
            <person name="Unkles S.E."/>
            <person name="van de Wiele N."/>
            <person name="van Rossen-Uffink D."/>
            <person name="Oliveira J.V."/>
            <person name="Vesth T.C."/>
            <person name="Visser J."/>
            <person name="Yu J.-H."/>
            <person name="Zhou M."/>
            <person name="Andersen M.R."/>
            <person name="Archer D.B."/>
            <person name="Baker S.E."/>
            <person name="Benoit I."/>
            <person name="Brakhage A.A."/>
            <person name="Braus G.H."/>
            <person name="Fischer R."/>
            <person name="Frisvad J.C."/>
            <person name="Goldman G.H."/>
            <person name="Houbraken J."/>
            <person name="Oakley B."/>
            <person name="Pocsi I."/>
            <person name="Scazzocchio C."/>
            <person name="Seiboth B."/>
            <person name="vanKuyk P.A."/>
            <person name="Wortman J."/>
            <person name="Dyer P.S."/>
            <person name="Grigoriev I.V."/>
        </authorList>
    </citation>
    <scope>NUCLEOTIDE SEQUENCE [LARGE SCALE GENOMIC DNA]</scope>
    <source>
        <strain evidence="3">CBS 593.65</strain>
    </source>
</reference>
<evidence type="ECO:0000256" key="1">
    <source>
        <dbReference type="SAM" id="SignalP"/>
    </source>
</evidence>
<accession>A0A1L9TXH1</accession>